<evidence type="ECO:0000256" key="1">
    <source>
        <dbReference type="SAM" id="MobiDB-lite"/>
    </source>
</evidence>
<sequence length="426" mass="49800">MSKKIFIANLQFKNVNYDNCKASFDNQILTLQTNTFSKNQKRKKAFIKARKGQYVVDCSFGKFNVLKNAKLLISSDGLKLSHKSVESTQFAINDKTKVLYIIGNLCGLKLISNINLYLEFRDQYFCGFFQEQLSALCSTFALNKELNPRFFCHKSDDKNEKGDHVTVQIQDGGIVVNQFTNKSMKAHFNQKSTIFINENNPNCCLIHINPKIITYLTFKTKREAKRFAKIFDQKIEKAKEEYEKKIKIENKKKQKSASKRKKSKTLSEKKENEIEKEIEKEKDIEIDKESENENEKEKEKEKKKEISIDIEKNNESDESKKPKSKKKPKIYQYQVLSSEKISSKDKLIDAEKGKITMNFKKIKIIKGKKKLLLEIIGVTHFAKGKLINMKSKENNLDLFLEFETIEKVQEFNKLMIKFKKNIKKRK</sequence>
<comment type="caution">
    <text evidence="2">The sequence shown here is derived from an EMBL/GenBank/DDBJ whole genome shotgun (WGS) entry which is preliminary data.</text>
</comment>
<evidence type="ECO:0000313" key="2">
    <source>
        <dbReference type="EMBL" id="KAJ3446951.1"/>
    </source>
</evidence>
<evidence type="ECO:0000313" key="3">
    <source>
        <dbReference type="Proteomes" id="UP001146793"/>
    </source>
</evidence>
<dbReference type="AlphaFoldDB" id="A0AAV8A1P5"/>
<accession>A0AAV8A1P5</accession>
<keyword evidence="2" id="KW-0346">Stress response</keyword>
<name>A0AAV8A1P5_9EUKA</name>
<feature type="compositionally biased region" description="Basic and acidic residues" evidence="1">
    <location>
        <begin position="309"/>
        <end position="321"/>
    </location>
</feature>
<protein>
    <submittedName>
        <fullName evidence="2">Heat shock protein</fullName>
    </submittedName>
</protein>
<gene>
    <name evidence="2" type="ORF">M0812_07947</name>
</gene>
<dbReference type="Proteomes" id="UP001146793">
    <property type="component" value="Unassembled WGS sequence"/>
</dbReference>
<reference evidence="2" key="1">
    <citation type="submission" date="2022-08" db="EMBL/GenBank/DDBJ databases">
        <title>Novel sulphate-reducing endosymbionts in the free-living metamonad Anaeramoeba.</title>
        <authorList>
            <person name="Jerlstrom-Hultqvist J."/>
            <person name="Cepicka I."/>
            <person name="Gallot-Lavallee L."/>
            <person name="Salas-Leiva D."/>
            <person name="Curtis B.A."/>
            <person name="Zahonova K."/>
            <person name="Pipaliya S."/>
            <person name="Dacks J."/>
            <person name="Roger A.J."/>
        </authorList>
    </citation>
    <scope>NUCLEOTIDE SEQUENCE</scope>
    <source>
        <strain evidence="2">Busselton2</strain>
    </source>
</reference>
<feature type="region of interest" description="Disordered" evidence="1">
    <location>
        <begin position="249"/>
        <end position="273"/>
    </location>
</feature>
<feature type="region of interest" description="Disordered" evidence="1">
    <location>
        <begin position="309"/>
        <end position="329"/>
    </location>
</feature>
<proteinExistence type="predicted"/>
<dbReference type="EMBL" id="JANTQA010000018">
    <property type="protein sequence ID" value="KAJ3446951.1"/>
    <property type="molecule type" value="Genomic_DNA"/>
</dbReference>
<feature type="compositionally biased region" description="Basic residues" evidence="1">
    <location>
        <begin position="252"/>
        <end position="264"/>
    </location>
</feature>
<organism evidence="2 3">
    <name type="scientific">Anaeramoeba flamelloides</name>
    <dbReference type="NCBI Taxonomy" id="1746091"/>
    <lineage>
        <taxon>Eukaryota</taxon>
        <taxon>Metamonada</taxon>
        <taxon>Anaeramoebidae</taxon>
        <taxon>Anaeramoeba</taxon>
    </lineage>
</organism>